<dbReference type="Proteomes" id="UP001549366">
    <property type="component" value="Unassembled WGS sequence"/>
</dbReference>
<evidence type="ECO:0000313" key="4">
    <source>
        <dbReference type="Proteomes" id="UP001549366"/>
    </source>
</evidence>
<keyword evidence="2" id="KW-0732">Signal</keyword>
<gene>
    <name evidence="3" type="ORF">V5J35_000402</name>
</gene>
<feature type="chain" id="PRO_5046318335" description="Cysteine dioxygenase" evidence="2">
    <location>
        <begin position="24"/>
        <end position="292"/>
    </location>
</feature>
<evidence type="ECO:0008006" key="5">
    <source>
        <dbReference type="Google" id="ProtNLM"/>
    </source>
</evidence>
<reference evidence="3 4" key="1">
    <citation type="submission" date="2024-06" db="EMBL/GenBank/DDBJ databases">
        <title>Genomic Encyclopedia of Type Strains, Phase V (KMG-V): Genome sequencing to study the core and pangenomes of soil and plant-associated prokaryotes.</title>
        <authorList>
            <person name="Whitman W."/>
        </authorList>
    </citation>
    <scope>NUCLEOTIDE SEQUENCE [LARGE SCALE GENOMIC DNA]</scope>
    <source>
        <strain evidence="3 4">NE40</strain>
    </source>
</reference>
<organism evidence="3 4">
    <name type="scientific">Endozoicomonas lisbonensis</name>
    <dbReference type="NCBI Taxonomy" id="3120522"/>
    <lineage>
        <taxon>Bacteria</taxon>
        <taxon>Pseudomonadati</taxon>
        <taxon>Pseudomonadota</taxon>
        <taxon>Gammaproteobacteria</taxon>
        <taxon>Oceanospirillales</taxon>
        <taxon>Endozoicomonadaceae</taxon>
        <taxon>Endozoicomonas</taxon>
    </lineage>
</organism>
<dbReference type="Gene3D" id="2.60.120.10">
    <property type="entry name" value="Jelly Rolls"/>
    <property type="match status" value="1"/>
</dbReference>
<evidence type="ECO:0000256" key="2">
    <source>
        <dbReference type="SAM" id="SignalP"/>
    </source>
</evidence>
<sequence length="292" mass="33108">MNMNMIKKWKLPCLLLMSNAVFGYNFEEVTPESFMQGLDQLFTGYSVNPDMVTRYLTGLSHLSSGLVDHPETQKILNAFEQKKSATQCEQYDSQTTYKDDEQTYCDKILNEIAGNYLTMFGLDSFKNPYIAATLSYITPNDKMSLHNHLNNNAVMVVLKGELRSLNFDIVSPERQSKVTVQKNKDMWLREGEVSYFSVARDNLHEIHTAGESAIFLSIYTDISDSYDFDTPKGSLKRSQVPTTHGSRERYDAGWSGNQSQKQPQLLRLIIDESGAMLAVPFHPDTDAELPAQ</sequence>
<feature type="signal peptide" evidence="2">
    <location>
        <begin position="1"/>
        <end position="23"/>
    </location>
</feature>
<evidence type="ECO:0000313" key="3">
    <source>
        <dbReference type="EMBL" id="MET4755210.1"/>
    </source>
</evidence>
<dbReference type="InterPro" id="IPR014710">
    <property type="entry name" value="RmlC-like_jellyroll"/>
</dbReference>
<feature type="region of interest" description="Disordered" evidence="1">
    <location>
        <begin position="230"/>
        <end position="259"/>
    </location>
</feature>
<dbReference type="EMBL" id="JBEWTB010000002">
    <property type="protein sequence ID" value="MET4755210.1"/>
    <property type="molecule type" value="Genomic_DNA"/>
</dbReference>
<protein>
    <recommendedName>
        <fullName evidence="5">Cysteine dioxygenase</fullName>
    </recommendedName>
</protein>
<keyword evidence="4" id="KW-1185">Reference proteome</keyword>
<dbReference type="InterPro" id="IPR011051">
    <property type="entry name" value="RmlC_Cupin_sf"/>
</dbReference>
<dbReference type="RefSeq" id="WP_354009658.1">
    <property type="nucleotide sequence ID" value="NZ_JBEWTA010000001.1"/>
</dbReference>
<dbReference type="SUPFAM" id="SSF51182">
    <property type="entry name" value="RmlC-like cupins"/>
    <property type="match status" value="1"/>
</dbReference>
<name>A0ABV2SBS1_9GAMM</name>
<comment type="caution">
    <text evidence="3">The sequence shown here is derived from an EMBL/GenBank/DDBJ whole genome shotgun (WGS) entry which is preliminary data.</text>
</comment>
<accession>A0ABV2SBS1</accession>
<evidence type="ECO:0000256" key="1">
    <source>
        <dbReference type="SAM" id="MobiDB-lite"/>
    </source>
</evidence>
<proteinExistence type="predicted"/>